<dbReference type="PANTHER" id="PTHR43434">
    <property type="entry name" value="PHOSPHOGLYCOLATE PHOSPHATASE"/>
    <property type="match status" value="1"/>
</dbReference>
<proteinExistence type="predicted"/>
<keyword evidence="1 3" id="KW-0378">Hydrolase</keyword>
<dbReference type="InterPro" id="IPR041492">
    <property type="entry name" value="HAD_2"/>
</dbReference>
<dbReference type="Gene3D" id="1.10.150.240">
    <property type="entry name" value="Putative phosphatase, domain 2"/>
    <property type="match status" value="1"/>
</dbReference>
<dbReference type="Pfam" id="PF13419">
    <property type="entry name" value="HAD_2"/>
    <property type="match status" value="1"/>
</dbReference>
<dbReference type="SFLD" id="SFLDG01129">
    <property type="entry name" value="C1.5:_HAD__Beta-PGM__Phosphata"/>
    <property type="match status" value="1"/>
</dbReference>
<dbReference type="InterPro" id="IPR023214">
    <property type="entry name" value="HAD_sf"/>
</dbReference>
<dbReference type="OrthoDB" id="9792518at2"/>
<reference evidence="3 4" key="1">
    <citation type="submission" date="2019-07" db="EMBL/GenBank/DDBJ databases">
        <authorList>
            <person name="Li J."/>
        </authorList>
    </citation>
    <scope>NUCLEOTIDE SEQUENCE [LARGE SCALE GENOMIC DNA]</scope>
    <source>
        <strain evidence="3 4">TKL69</strain>
    </source>
</reference>
<sequence>MKAIIFDFDGTLADTLPVCFEGFQKTFEEYDHRSLTEEEIVEMFGPTEADIIRQNLKHDKKEEAVEWYFHVYETQHEAFVPRNSEIEVLLKDLKEKGFKLGMVTGKARRSLDISLQKLEMEGIFDLTITGDDVQVAKPDPEGLNKALHRLEVHPDEAMFIGDSNADIQAGKEAGVTTVGVHWLEHVQTKEFNLEPDQYFESIKEFKEWIKKWY</sequence>
<dbReference type="SFLD" id="SFLDG01135">
    <property type="entry name" value="C1.5.6:_HAD__Beta-PGM__Phospha"/>
    <property type="match status" value="1"/>
</dbReference>
<dbReference type="Gene3D" id="3.40.50.1000">
    <property type="entry name" value="HAD superfamily/HAD-like"/>
    <property type="match status" value="1"/>
</dbReference>
<evidence type="ECO:0000256" key="1">
    <source>
        <dbReference type="ARBA" id="ARBA00022801"/>
    </source>
</evidence>
<keyword evidence="4" id="KW-1185">Reference proteome</keyword>
<dbReference type="PANTHER" id="PTHR43434:SF1">
    <property type="entry name" value="PHOSPHOGLYCOLATE PHOSPHATASE"/>
    <property type="match status" value="1"/>
</dbReference>
<evidence type="ECO:0000256" key="2">
    <source>
        <dbReference type="ARBA" id="ARBA00022842"/>
    </source>
</evidence>
<dbReference type="AlphaFoldDB" id="A0A516KEP7"/>
<dbReference type="GO" id="GO:0006281">
    <property type="term" value="P:DNA repair"/>
    <property type="evidence" value="ECO:0007669"/>
    <property type="project" value="TreeGrafter"/>
</dbReference>
<gene>
    <name evidence="3" type="ORF">FN924_06710</name>
</gene>
<accession>A0A516KEP7</accession>
<protein>
    <submittedName>
        <fullName evidence="3">HAD family hydrolase</fullName>
    </submittedName>
</protein>
<organism evidence="3 4">
    <name type="scientific">Radiobacillus deserti</name>
    <dbReference type="NCBI Taxonomy" id="2594883"/>
    <lineage>
        <taxon>Bacteria</taxon>
        <taxon>Bacillati</taxon>
        <taxon>Bacillota</taxon>
        <taxon>Bacilli</taxon>
        <taxon>Bacillales</taxon>
        <taxon>Bacillaceae</taxon>
        <taxon>Radiobacillus</taxon>
    </lineage>
</organism>
<dbReference type="NCBIfam" id="TIGR01549">
    <property type="entry name" value="HAD-SF-IA-v1"/>
    <property type="match status" value="1"/>
</dbReference>
<evidence type="ECO:0000313" key="4">
    <source>
        <dbReference type="Proteomes" id="UP000315215"/>
    </source>
</evidence>
<dbReference type="Proteomes" id="UP000315215">
    <property type="component" value="Chromosome"/>
</dbReference>
<dbReference type="SUPFAM" id="SSF56784">
    <property type="entry name" value="HAD-like"/>
    <property type="match status" value="1"/>
</dbReference>
<name>A0A516KEP7_9BACI</name>
<dbReference type="InterPro" id="IPR006439">
    <property type="entry name" value="HAD-SF_hydro_IA"/>
</dbReference>
<evidence type="ECO:0000313" key="3">
    <source>
        <dbReference type="EMBL" id="QDP39881.1"/>
    </source>
</evidence>
<dbReference type="InterPro" id="IPR050155">
    <property type="entry name" value="HAD-like_hydrolase_sf"/>
</dbReference>
<dbReference type="SFLD" id="SFLDS00003">
    <property type="entry name" value="Haloacid_Dehalogenase"/>
    <property type="match status" value="1"/>
</dbReference>
<dbReference type="InterPro" id="IPR036412">
    <property type="entry name" value="HAD-like_sf"/>
</dbReference>
<dbReference type="KEGG" id="aqt:FN924_06710"/>
<dbReference type="NCBIfam" id="TIGR01509">
    <property type="entry name" value="HAD-SF-IA-v3"/>
    <property type="match status" value="1"/>
</dbReference>
<dbReference type="GO" id="GO:0008967">
    <property type="term" value="F:phosphoglycolate phosphatase activity"/>
    <property type="evidence" value="ECO:0007669"/>
    <property type="project" value="TreeGrafter"/>
</dbReference>
<dbReference type="InterPro" id="IPR023198">
    <property type="entry name" value="PGP-like_dom2"/>
</dbReference>
<dbReference type="EMBL" id="CP041666">
    <property type="protein sequence ID" value="QDP39881.1"/>
    <property type="molecule type" value="Genomic_DNA"/>
</dbReference>
<keyword evidence="2" id="KW-0460">Magnesium</keyword>
<dbReference type="RefSeq" id="WP_143892911.1">
    <property type="nucleotide sequence ID" value="NZ_CP041666.1"/>
</dbReference>
<dbReference type="PRINTS" id="PR00413">
    <property type="entry name" value="HADHALOGNASE"/>
</dbReference>